<dbReference type="GO" id="GO:0015074">
    <property type="term" value="P:DNA integration"/>
    <property type="evidence" value="ECO:0007669"/>
    <property type="project" value="InterPro"/>
</dbReference>
<protein>
    <submittedName>
        <fullName evidence="6">Integrase</fullName>
    </submittedName>
</protein>
<dbReference type="EMBL" id="BOOH01000045">
    <property type="protein sequence ID" value="GIH79004.1"/>
    <property type="molecule type" value="Genomic_DNA"/>
</dbReference>
<dbReference type="PROSITE" id="PS51898">
    <property type="entry name" value="TYR_RECOMBINASE"/>
    <property type="match status" value="1"/>
</dbReference>
<dbReference type="InterPro" id="IPR010998">
    <property type="entry name" value="Integrase_recombinase_N"/>
</dbReference>
<feature type="domain" description="Tyr recombinase" evidence="5">
    <location>
        <begin position="240"/>
        <end position="453"/>
    </location>
</feature>
<dbReference type="GO" id="GO:0006310">
    <property type="term" value="P:DNA recombination"/>
    <property type="evidence" value="ECO:0007669"/>
    <property type="project" value="UniProtKB-KW"/>
</dbReference>
<dbReference type="Gene3D" id="1.10.150.130">
    <property type="match status" value="1"/>
</dbReference>
<dbReference type="InterPro" id="IPR002104">
    <property type="entry name" value="Integrase_catalytic"/>
</dbReference>
<dbReference type="RefSeq" id="WP_203893485.1">
    <property type="nucleotide sequence ID" value="NZ_BOOH01000045.1"/>
</dbReference>
<feature type="compositionally biased region" description="Polar residues" evidence="4">
    <location>
        <begin position="308"/>
        <end position="317"/>
    </location>
</feature>
<keyword evidence="2" id="KW-0238">DNA-binding</keyword>
<comment type="caution">
    <text evidence="6">The sequence shown here is derived from an EMBL/GenBank/DDBJ whole genome shotgun (WGS) entry which is preliminary data.</text>
</comment>
<evidence type="ECO:0000313" key="6">
    <source>
        <dbReference type="EMBL" id="GIH79004.1"/>
    </source>
</evidence>
<evidence type="ECO:0000259" key="5">
    <source>
        <dbReference type="PROSITE" id="PS51898"/>
    </source>
</evidence>
<dbReference type="InterPro" id="IPR013762">
    <property type="entry name" value="Integrase-like_cat_sf"/>
</dbReference>
<proteinExistence type="inferred from homology"/>
<dbReference type="Proteomes" id="UP000616724">
    <property type="component" value="Unassembled WGS sequence"/>
</dbReference>
<dbReference type="InterPro" id="IPR050090">
    <property type="entry name" value="Tyrosine_recombinase_XerCD"/>
</dbReference>
<dbReference type="InterPro" id="IPR011010">
    <property type="entry name" value="DNA_brk_join_enz"/>
</dbReference>
<keyword evidence="3" id="KW-0233">DNA recombination</keyword>
<dbReference type="AlphaFoldDB" id="A0A8J3RPW8"/>
<dbReference type="SUPFAM" id="SSF56349">
    <property type="entry name" value="DNA breaking-rejoining enzymes"/>
    <property type="match status" value="1"/>
</dbReference>
<dbReference type="PANTHER" id="PTHR30349:SF64">
    <property type="entry name" value="PROPHAGE INTEGRASE INTD-RELATED"/>
    <property type="match status" value="1"/>
</dbReference>
<accession>A0A8J3RPW8</accession>
<sequence length="460" mass="51129">MTTSYKVKFWGIRTNTRPQGVGKKPRIVSHTVRWTVDNREKSSTFKTKGLAESFLSDLRQAARNGEAFDPESGLPGSMVKAKDTRTWYSLAVSYVHAWWPHAAAKTREGMTDSLAYITPVLTGDVSGRPDDEEIRRTLLEYSFVPEDRRPPPSPKVLKVVRWLEAASLPLSALEDPKHTRAALEAISLRLDGKAAAASTYRRKRAVFHQVLEYAVELGELSANPIHKVKFRKVKSTGEIDRRSVVSPEQARRLLVAVTYAGRTRGPMMAAMFACMYFAGLRPAEAAGLREANCGLPATGWGVLTLETTRPESNTRYTDSGEANDERGLKHRGRKATRRVPIPPELVAVLREHIDRYGVAEDGRLFRTRSGKSFPGSTVSMVWKQARMYAFTPDQVASPLAGRPYDLRHAAVSLWLNAGVHAPEVAERAGHGVDVLLRVYAKCIDGQHETANKRIMEALTT</sequence>
<dbReference type="PANTHER" id="PTHR30349">
    <property type="entry name" value="PHAGE INTEGRASE-RELATED"/>
    <property type="match status" value="1"/>
</dbReference>
<evidence type="ECO:0000256" key="2">
    <source>
        <dbReference type="ARBA" id="ARBA00023125"/>
    </source>
</evidence>
<name>A0A8J3RPW8_9ACTN</name>
<feature type="region of interest" description="Disordered" evidence="4">
    <location>
        <begin position="308"/>
        <end position="335"/>
    </location>
</feature>
<keyword evidence="7" id="KW-1185">Reference proteome</keyword>
<evidence type="ECO:0000256" key="4">
    <source>
        <dbReference type="SAM" id="MobiDB-lite"/>
    </source>
</evidence>
<evidence type="ECO:0000256" key="3">
    <source>
        <dbReference type="ARBA" id="ARBA00023172"/>
    </source>
</evidence>
<evidence type="ECO:0000313" key="7">
    <source>
        <dbReference type="Proteomes" id="UP000616724"/>
    </source>
</evidence>
<dbReference type="GO" id="GO:0003677">
    <property type="term" value="F:DNA binding"/>
    <property type="evidence" value="ECO:0007669"/>
    <property type="project" value="UniProtKB-KW"/>
</dbReference>
<organism evidence="6 7">
    <name type="scientific">Planobispora longispora</name>
    <dbReference type="NCBI Taxonomy" id="28887"/>
    <lineage>
        <taxon>Bacteria</taxon>
        <taxon>Bacillati</taxon>
        <taxon>Actinomycetota</taxon>
        <taxon>Actinomycetes</taxon>
        <taxon>Streptosporangiales</taxon>
        <taxon>Streptosporangiaceae</taxon>
        <taxon>Planobispora</taxon>
    </lineage>
</organism>
<comment type="similarity">
    <text evidence="1">Belongs to the 'phage' integrase family.</text>
</comment>
<dbReference type="Gene3D" id="1.10.443.10">
    <property type="entry name" value="Intergrase catalytic core"/>
    <property type="match status" value="1"/>
</dbReference>
<reference evidence="6 7" key="1">
    <citation type="submission" date="2021-01" db="EMBL/GenBank/DDBJ databases">
        <title>Whole genome shotgun sequence of Planobispora longispora NBRC 13918.</title>
        <authorList>
            <person name="Komaki H."/>
            <person name="Tamura T."/>
        </authorList>
    </citation>
    <scope>NUCLEOTIDE SEQUENCE [LARGE SCALE GENOMIC DNA]</scope>
    <source>
        <strain evidence="6 7">NBRC 13918</strain>
    </source>
</reference>
<evidence type="ECO:0000256" key="1">
    <source>
        <dbReference type="ARBA" id="ARBA00008857"/>
    </source>
</evidence>
<gene>
    <name evidence="6" type="ORF">Plo01_54330</name>
</gene>